<protein>
    <submittedName>
        <fullName evidence="1">Uncharacterized protein</fullName>
    </submittedName>
</protein>
<dbReference type="RefSeq" id="WP_369186474.1">
    <property type="nucleotide sequence ID" value="NZ_CP163431.1"/>
</dbReference>
<proteinExistence type="predicted"/>
<evidence type="ECO:0000313" key="1">
    <source>
        <dbReference type="EMBL" id="XDP99338.1"/>
    </source>
</evidence>
<accession>A0AB39LZN9</accession>
<dbReference type="AlphaFoldDB" id="A0AB39LZN9"/>
<reference evidence="1" key="1">
    <citation type="submission" date="2024-07" db="EMBL/GenBank/DDBJ databases">
        <authorList>
            <person name="Yu S.T."/>
        </authorList>
    </citation>
    <scope>NUCLEOTIDE SEQUENCE</scope>
    <source>
        <strain evidence="1">R08</strain>
    </source>
</reference>
<sequence>MTETAKKTTARKPARRAPAIDETLKAVQDRAAKITSALPLVGGRTPHLADYAERYEAWLAHNVRRAEMGVEGTDGHLLEQAFAALSAGTDDARRARLLTVAAYAVQAARALDERGASE</sequence>
<name>A0AB39LZN9_9ACTN</name>
<gene>
    <name evidence="1" type="ORF">AB5J58_03695</name>
</gene>
<dbReference type="EMBL" id="CP163431">
    <property type="protein sequence ID" value="XDP99338.1"/>
    <property type="molecule type" value="Genomic_DNA"/>
</dbReference>
<organism evidence="1">
    <name type="scientific">Streptomyces sp. R08</name>
    <dbReference type="NCBI Taxonomy" id="3238624"/>
    <lineage>
        <taxon>Bacteria</taxon>
        <taxon>Bacillati</taxon>
        <taxon>Actinomycetota</taxon>
        <taxon>Actinomycetes</taxon>
        <taxon>Kitasatosporales</taxon>
        <taxon>Streptomycetaceae</taxon>
        <taxon>Streptomyces</taxon>
    </lineage>
</organism>